<dbReference type="InterPro" id="IPR045853">
    <property type="entry name" value="Pep_chain_release_fac_I_sf"/>
</dbReference>
<evidence type="ECO:0000313" key="6">
    <source>
        <dbReference type="Proteomes" id="UP001221686"/>
    </source>
</evidence>
<evidence type="ECO:0000256" key="3">
    <source>
        <dbReference type="SAM" id="MobiDB-lite"/>
    </source>
</evidence>
<evidence type="ECO:0000256" key="1">
    <source>
        <dbReference type="ARBA" id="ARBA00010835"/>
    </source>
</evidence>
<name>A0ABT5DV19_9BACT</name>
<comment type="caution">
    <text evidence="5">The sequence shown here is derived from an EMBL/GenBank/DDBJ whole genome shotgun (WGS) entry which is preliminary data.</text>
</comment>
<dbReference type="PROSITE" id="PS00745">
    <property type="entry name" value="RF_PROK_I"/>
    <property type="match status" value="1"/>
</dbReference>
<keyword evidence="6" id="KW-1185">Reference proteome</keyword>
<comment type="similarity">
    <text evidence="1">Belongs to the prokaryotic/mitochondrial release factor family.</text>
</comment>
<dbReference type="PANTHER" id="PTHR43804">
    <property type="entry name" value="LD18447P"/>
    <property type="match status" value="1"/>
</dbReference>
<dbReference type="Pfam" id="PF00472">
    <property type="entry name" value="RF-1"/>
    <property type="match status" value="1"/>
</dbReference>
<dbReference type="EMBL" id="JAQNDL010000001">
    <property type="protein sequence ID" value="MDC0717487.1"/>
    <property type="molecule type" value="Genomic_DNA"/>
</dbReference>
<organism evidence="5 6">
    <name type="scientific">Nannocystis bainbridge</name>
    <dbReference type="NCBI Taxonomy" id="2995303"/>
    <lineage>
        <taxon>Bacteria</taxon>
        <taxon>Pseudomonadati</taxon>
        <taxon>Myxococcota</taxon>
        <taxon>Polyangia</taxon>
        <taxon>Nannocystales</taxon>
        <taxon>Nannocystaceae</taxon>
        <taxon>Nannocystis</taxon>
    </lineage>
</organism>
<proteinExistence type="inferred from homology"/>
<feature type="domain" description="Prokaryotic-type class I peptide chain release factors" evidence="4">
    <location>
        <begin position="124"/>
        <end position="140"/>
    </location>
</feature>
<evidence type="ECO:0000313" key="5">
    <source>
        <dbReference type="EMBL" id="MDC0717487.1"/>
    </source>
</evidence>
<dbReference type="RefSeq" id="WP_272085974.1">
    <property type="nucleotide sequence ID" value="NZ_JAQNDL010000001.1"/>
</dbReference>
<keyword evidence="2" id="KW-0488">Methylation</keyword>
<dbReference type="InterPro" id="IPR000352">
    <property type="entry name" value="Pep_chain_release_fac_I"/>
</dbReference>
<reference evidence="5 6" key="1">
    <citation type="submission" date="2022-11" db="EMBL/GenBank/DDBJ databases">
        <title>Minimal conservation of predation-associated metabolite biosynthetic gene clusters underscores biosynthetic potential of Myxococcota including descriptions for ten novel species: Archangium lansinium sp. nov., Myxococcus landrumus sp. nov., Nannocystis bai.</title>
        <authorList>
            <person name="Ahearne A."/>
            <person name="Stevens C."/>
            <person name="Dowd S."/>
        </authorList>
    </citation>
    <scope>NUCLEOTIDE SEQUENCE [LARGE SCALE GENOMIC DNA]</scope>
    <source>
        <strain evidence="5 6">BB15-2</strain>
    </source>
</reference>
<accession>A0ABT5DV19</accession>
<protein>
    <submittedName>
        <fullName evidence="5">Peptide chain release factor-like protein</fullName>
    </submittedName>
</protein>
<evidence type="ECO:0000259" key="4">
    <source>
        <dbReference type="PROSITE" id="PS00745"/>
    </source>
</evidence>
<dbReference type="InterPro" id="IPR050057">
    <property type="entry name" value="Prokaryotic/Mito_RF"/>
</dbReference>
<feature type="region of interest" description="Disordered" evidence="3">
    <location>
        <begin position="120"/>
        <end position="149"/>
    </location>
</feature>
<gene>
    <name evidence="5" type="ORF">POL25_11320</name>
</gene>
<dbReference type="SUPFAM" id="SSF75620">
    <property type="entry name" value="Release factor"/>
    <property type="match status" value="1"/>
</dbReference>
<evidence type="ECO:0000256" key="2">
    <source>
        <dbReference type="ARBA" id="ARBA00022481"/>
    </source>
</evidence>
<dbReference type="Proteomes" id="UP001221686">
    <property type="component" value="Unassembled WGS sequence"/>
</dbReference>
<dbReference type="PANTHER" id="PTHR43804:SF7">
    <property type="entry name" value="LD18447P"/>
    <property type="match status" value="1"/>
</dbReference>
<sequence length="215" mass="23606">MKAWVLISGGHGPPELAWVVHRLGPVFVAAAAAAGLGCEELQRADGPAAETAWSLVYELEDMSDGTAIATLLSQWEGTAQWIGRSPLRPTHRRRNWFVKLTRLPVEAEVEATLREADLEESAVRSGGSGGQNVNKRSTAVRLRHKPSGLEVVAREERSQGQNRRIARERLAALLLAGAAARRGEAERARWDEHNAIERGNARQVFRGPEFRPVQG</sequence>
<dbReference type="Gene3D" id="3.30.160.20">
    <property type="match status" value="1"/>
</dbReference>